<dbReference type="PANTHER" id="PTHR33545:SF4">
    <property type="entry name" value="UPF0750 MEMBRANE PROTEIN YXKD"/>
    <property type="match status" value="1"/>
</dbReference>
<dbReference type="InterPro" id="IPR015867">
    <property type="entry name" value="N-reg_PII/ATP_PRibTrfase_C"/>
</dbReference>
<dbReference type="PANTHER" id="PTHR33545">
    <property type="entry name" value="UPF0750 MEMBRANE PROTEIN YITT-RELATED"/>
    <property type="match status" value="1"/>
</dbReference>
<feature type="domain" description="DUF2179" evidence="7">
    <location>
        <begin position="216"/>
        <end position="270"/>
    </location>
</feature>
<proteinExistence type="predicted"/>
<dbReference type="CDD" id="cd16380">
    <property type="entry name" value="YitT_C"/>
    <property type="match status" value="1"/>
</dbReference>
<keyword evidence="2" id="KW-1003">Cell membrane</keyword>
<keyword evidence="9" id="KW-1185">Reference proteome</keyword>
<dbReference type="Pfam" id="PF10035">
    <property type="entry name" value="DUF2179"/>
    <property type="match status" value="1"/>
</dbReference>
<dbReference type="InterPro" id="IPR003740">
    <property type="entry name" value="YitT"/>
</dbReference>
<feature type="transmembrane region" description="Helical" evidence="6">
    <location>
        <begin position="7"/>
        <end position="26"/>
    </location>
</feature>
<evidence type="ECO:0000256" key="5">
    <source>
        <dbReference type="ARBA" id="ARBA00023136"/>
    </source>
</evidence>
<evidence type="ECO:0000256" key="1">
    <source>
        <dbReference type="ARBA" id="ARBA00004651"/>
    </source>
</evidence>
<evidence type="ECO:0000313" key="8">
    <source>
        <dbReference type="EMBL" id="KGP90867.1"/>
    </source>
</evidence>
<dbReference type="RefSeq" id="WP_036784514.1">
    <property type="nucleotide sequence ID" value="NZ_AVBG01000009.1"/>
</dbReference>
<dbReference type="GO" id="GO:0005886">
    <property type="term" value="C:plasma membrane"/>
    <property type="evidence" value="ECO:0007669"/>
    <property type="project" value="UniProtKB-SubCell"/>
</dbReference>
<evidence type="ECO:0000256" key="3">
    <source>
        <dbReference type="ARBA" id="ARBA00022692"/>
    </source>
</evidence>
<accession>A0A0A2URI1</accession>
<feature type="transmembrane region" description="Helical" evidence="6">
    <location>
        <begin position="141"/>
        <end position="163"/>
    </location>
</feature>
<protein>
    <recommendedName>
        <fullName evidence="7">DUF2179 domain-containing protein</fullName>
    </recommendedName>
</protein>
<organism evidence="8 9">
    <name type="scientific">Pontibacillus chungwhensis BH030062</name>
    <dbReference type="NCBI Taxonomy" id="1385513"/>
    <lineage>
        <taxon>Bacteria</taxon>
        <taxon>Bacillati</taxon>
        <taxon>Bacillota</taxon>
        <taxon>Bacilli</taxon>
        <taxon>Bacillales</taxon>
        <taxon>Bacillaceae</taxon>
        <taxon>Pontibacillus</taxon>
    </lineage>
</organism>
<name>A0A0A2URI1_9BACI</name>
<sequence>MQHVKNVALIIIGSFIFALGINYFAIPNGLSEGGIIGISIVLYYVFDLSTGLSTFILNTILIMVGFKYLDKQMMIYTFIGIFTTSFFLWTTEHLGTPIESDSLLAPIYAGLFAGGGIGLIFRAGGTSGGTQIISQMMKKNWGWSMANATLLIDMIVIGGSVFVIGQQKALLTVIAVYVGARAIEFIVDGLNMRKAVTIISETPDEVLEAVNSNVPRGVTVLEGYGGYSKKDKKVLYVVVHKQETFKLQRIINEVDEQAFVVIHDVRNAFGGGFK</sequence>
<dbReference type="InterPro" id="IPR051461">
    <property type="entry name" value="UPF0750_membrane"/>
</dbReference>
<dbReference type="Proteomes" id="UP000030153">
    <property type="component" value="Unassembled WGS sequence"/>
</dbReference>
<dbReference type="EMBL" id="AVBG01000009">
    <property type="protein sequence ID" value="KGP90867.1"/>
    <property type="molecule type" value="Genomic_DNA"/>
</dbReference>
<evidence type="ECO:0000256" key="4">
    <source>
        <dbReference type="ARBA" id="ARBA00022989"/>
    </source>
</evidence>
<dbReference type="PIRSF" id="PIRSF006483">
    <property type="entry name" value="Membrane_protein_YitT"/>
    <property type="match status" value="1"/>
</dbReference>
<dbReference type="AlphaFoldDB" id="A0A0A2URI1"/>
<dbReference type="InterPro" id="IPR019264">
    <property type="entry name" value="DUF2179"/>
</dbReference>
<comment type="caution">
    <text evidence="8">The sequence shown here is derived from an EMBL/GenBank/DDBJ whole genome shotgun (WGS) entry which is preliminary data.</text>
</comment>
<dbReference type="STRING" id="1385513.N780_02465"/>
<keyword evidence="4 6" id="KW-1133">Transmembrane helix</keyword>
<evidence type="ECO:0000256" key="2">
    <source>
        <dbReference type="ARBA" id="ARBA00022475"/>
    </source>
</evidence>
<evidence type="ECO:0000259" key="7">
    <source>
        <dbReference type="Pfam" id="PF10035"/>
    </source>
</evidence>
<evidence type="ECO:0000313" key="9">
    <source>
        <dbReference type="Proteomes" id="UP000030153"/>
    </source>
</evidence>
<dbReference type="Pfam" id="PF02588">
    <property type="entry name" value="YitT_membrane"/>
    <property type="match status" value="1"/>
</dbReference>
<dbReference type="eggNOG" id="COG1284">
    <property type="taxonomic scope" value="Bacteria"/>
</dbReference>
<gene>
    <name evidence="8" type="ORF">N780_02465</name>
</gene>
<comment type="subcellular location">
    <subcellularLocation>
        <location evidence="1">Cell membrane</location>
        <topology evidence="1">Multi-pass membrane protein</topology>
    </subcellularLocation>
</comment>
<dbReference type="OrthoDB" id="1758221at2"/>
<evidence type="ECO:0000256" key="6">
    <source>
        <dbReference type="SAM" id="Phobius"/>
    </source>
</evidence>
<reference evidence="8 9" key="1">
    <citation type="submission" date="2013-08" db="EMBL/GenBank/DDBJ databases">
        <title>Genome of Pontibacillus chungwhensis.</title>
        <authorList>
            <person name="Wang Q."/>
            <person name="Wang G."/>
        </authorList>
    </citation>
    <scope>NUCLEOTIDE SEQUENCE [LARGE SCALE GENOMIC DNA]</scope>
    <source>
        <strain evidence="8 9">BH030062</strain>
    </source>
</reference>
<feature type="transmembrane region" description="Helical" evidence="6">
    <location>
        <begin position="73"/>
        <end position="91"/>
    </location>
</feature>
<dbReference type="Gene3D" id="3.30.70.120">
    <property type="match status" value="1"/>
</dbReference>
<keyword evidence="3 6" id="KW-0812">Transmembrane</keyword>
<keyword evidence="5 6" id="KW-0472">Membrane</keyword>
<feature type="transmembrane region" description="Helical" evidence="6">
    <location>
        <begin position="41"/>
        <end position="66"/>
    </location>
</feature>
<feature type="transmembrane region" description="Helical" evidence="6">
    <location>
        <begin position="103"/>
        <end position="121"/>
    </location>
</feature>